<comment type="caution">
    <text evidence="1">The sequence shown here is derived from an EMBL/GenBank/DDBJ whole genome shotgun (WGS) entry which is preliminary data.</text>
</comment>
<gene>
    <name evidence="1" type="ORF">LCGC14_2602870</name>
</gene>
<dbReference type="AlphaFoldDB" id="A0A0F9A8I5"/>
<name>A0A0F9A8I5_9ZZZZ</name>
<evidence type="ECO:0000313" key="1">
    <source>
        <dbReference type="EMBL" id="KKL05755.1"/>
    </source>
</evidence>
<accession>A0A0F9A8I5</accession>
<sequence length="126" mass="14996">MGEKFKKVINTLIKNLSDKGLKLEEIKKELNQGKIIFKDIYDKHIGKGAYDEWLEELGDFDTFEGWYNLFGISTNDRMKNFQLFKLEFNDFFKEEEKIGNFVKDINTLLDDKNITEEDYAYISRDN</sequence>
<proteinExistence type="predicted"/>
<organism evidence="1">
    <name type="scientific">marine sediment metagenome</name>
    <dbReference type="NCBI Taxonomy" id="412755"/>
    <lineage>
        <taxon>unclassified sequences</taxon>
        <taxon>metagenomes</taxon>
        <taxon>ecological metagenomes</taxon>
    </lineage>
</organism>
<reference evidence="1" key="1">
    <citation type="journal article" date="2015" name="Nature">
        <title>Complex archaea that bridge the gap between prokaryotes and eukaryotes.</title>
        <authorList>
            <person name="Spang A."/>
            <person name="Saw J.H."/>
            <person name="Jorgensen S.L."/>
            <person name="Zaremba-Niedzwiedzka K."/>
            <person name="Martijn J."/>
            <person name="Lind A.E."/>
            <person name="van Eijk R."/>
            <person name="Schleper C."/>
            <person name="Guy L."/>
            <person name="Ettema T.J."/>
        </authorList>
    </citation>
    <scope>NUCLEOTIDE SEQUENCE</scope>
</reference>
<protein>
    <submittedName>
        <fullName evidence="1">Uncharacterized protein</fullName>
    </submittedName>
</protein>
<dbReference type="EMBL" id="LAZR01043985">
    <property type="protein sequence ID" value="KKL05755.1"/>
    <property type="molecule type" value="Genomic_DNA"/>
</dbReference>